<dbReference type="OrthoDB" id="26941at2"/>
<dbReference type="PANTHER" id="PTHR39157">
    <property type="entry name" value="INTEGRAL MEMBRANE PROTEIN-RELATED"/>
    <property type="match status" value="1"/>
</dbReference>
<protein>
    <submittedName>
        <fullName evidence="6">DoxX family protein</fullName>
    </submittedName>
</protein>
<dbReference type="RefSeq" id="WP_121127510.1">
    <property type="nucleotide sequence ID" value="NZ_JBHUFK010000020.1"/>
</dbReference>
<keyword evidence="4 5" id="KW-0472">Membrane</keyword>
<evidence type="ECO:0000256" key="5">
    <source>
        <dbReference type="SAM" id="Phobius"/>
    </source>
</evidence>
<evidence type="ECO:0000256" key="1">
    <source>
        <dbReference type="ARBA" id="ARBA00004141"/>
    </source>
</evidence>
<dbReference type="Pfam" id="PF07681">
    <property type="entry name" value="DoxX"/>
    <property type="match status" value="1"/>
</dbReference>
<evidence type="ECO:0000313" key="7">
    <source>
        <dbReference type="Proteomes" id="UP000281813"/>
    </source>
</evidence>
<dbReference type="InterPro" id="IPR032808">
    <property type="entry name" value="DoxX"/>
</dbReference>
<dbReference type="Proteomes" id="UP000281813">
    <property type="component" value="Unassembled WGS sequence"/>
</dbReference>
<gene>
    <name evidence="6" type="ORF">D8M05_00010</name>
</gene>
<dbReference type="AlphaFoldDB" id="A0A494Z856"/>
<dbReference type="EMBL" id="RBZO01000001">
    <property type="protein sequence ID" value="RKQ18538.1"/>
    <property type="molecule type" value="Genomic_DNA"/>
</dbReference>
<accession>A0A494Z856</accession>
<keyword evidence="3 5" id="KW-1133">Transmembrane helix</keyword>
<evidence type="ECO:0000256" key="3">
    <source>
        <dbReference type="ARBA" id="ARBA00022989"/>
    </source>
</evidence>
<evidence type="ECO:0000256" key="2">
    <source>
        <dbReference type="ARBA" id="ARBA00022692"/>
    </source>
</evidence>
<reference evidence="6 7" key="1">
    <citation type="journal article" date="2015" name="Antonie Van Leeuwenhoek">
        <title>Oceanobacillus bengalensis sp. nov., a bacterium isolated from seawater of the Bay of Bengal.</title>
        <authorList>
            <person name="Yongchang O."/>
            <person name="Xiang W."/>
            <person name="Wang G."/>
        </authorList>
    </citation>
    <scope>NUCLEOTIDE SEQUENCE [LARGE SCALE GENOMIC DNA]</scope>
    <source>
        <strain evidence="6 7">MCCC 1K00260</strain>
    </source>
</reference>
<feature type="transmembrane region" description="Helical" evidence="5">
    <location>
        <begin position="109"/>
        <end position="132"/>
    </location>
</feature>
<feature type="transmembrane region" description="Helical" evidence="5">
    <location>
        <begin position="83"/>
        <end position="103"/>
    </location>
</feature>
<comment type="caution">
    <text evidence="6">The sequence shown here is derived from an EMBL/GenBank/DDBJ whole genome shotgun (WGS) entry which is preliminary data.</text>
</comment>
<comment type="subcellular location">
    <subcellularLocation>
        <location evidence="1">Membrane</location>
        <topology evidence="1">Multi-pass membrane protein</topology>
    </subcellularLocation>
</comment>
<evidence type="ECO:0000313" key="6">
    <source>
        <dbReference type="EMBL" id="RKQ18538.1"/>
    </source>
</evidence>
<evidence type="ECO:0000256" key="4">
    <source>
        <dbReference type="ARBA" id="ARBA00023136"/>
    </source>
</evidence>
<organism evidence="6 7">
    <name type="scientific">Oceanobacillus bengalensis</name>
    <dbReference type="NCBI Taxonomy" id="1435466"/>
    <lineage>
        <taxon>Bacteria</taxon>
        <taxon>Bacillati</taxon>
        <taxon>Bacillota</taxon>
        <taxon>Bacilli</taxon>
        <taxon>Bacillales</taxon>
        <taxon>Bacillaceae</taxon>
        <taxon>Oceanobacillus</taxon>
    </lineage>
</organism>
<keyword evidence="7" id="KW-1185">Reference proteome</keyword>
<dbReference type="GO" id="GO:0016020">
    <property type="term" value="C:membrane"/>
    <property type="evidence" value="ECO:0007669"/>
    <property type="project" value="UniProtKB-SubCell"/>
</dbReference>
<keyword evidence="2 5" id="KW-0812">Transmembrane</keyword>
<dbReference type="PANTHER" id="PTHR39157:SF1">
    <property type="entry name" value="DOXX FAMILY PROTEIN"/>
    <property type="match status" value="1"/>
</dbReference>
<name>A0A494Z856_9BACI</name>
<sequence>MIMNCIRSNRIVAWLLGILRIYIGYKWVTAGFGKITSGGFDAGGFIQMAAENPAVPGWWSAFLETVAVPNQGLFSFMVMWGEFLVGIALIVGIFTNFAALMGVTMNLSFLFSGAGMLDAQMAVMTVFVVIAGSNAGRYGLDRWVLPFLRNTVLSKMYKKHEKDGMVAV</sequence>
<proteinExistence type="predicted"/>